<accession>A0ABU9XU47</accession>
<reference evidence="1 2" key="1">
    <citation type="submission" date="2024-05" db="EMBL/GenBank/DDBJ databases">
        <authorList>
            <person name="Liu Q."/>
            <person name="Xin Y.-H."/>
        </authorList>
    </citation>
    <scope>NUCLEOTIDE SEQUENCE [LARGE SCALE GENOMIC DNA]</scope>
    <source>
        <strain evidence="1 2">CGMCC 1.15349</strain>
    </source>
</reference>
<proteinExistence type="predicted"/>
<keyword evidence="2" id="KW-1185">Reference proteome</keyword>
<evidence type="ECO:0000313" key="1">
    <source>
        <dbReference type="EMBL" id="MEN2786754.1"/>
    </source>
</evidence>
<dbReference type="Proteomes" id="UP001404104">
    <property type="component" value="Unassembled WGS sequence"/>
</dbReference>
<name>A0ABU9XU47_9SPHN</name>
<dbReference type="RefSeq" id="WP_345864553.1">
    <property type="nucleotide sequence ID" value="NZ_JBDIMF010000003.1"/>
</dbReference>
<dbReference type="EMBL" id="JBDIMF010000003">
    <property type="protein sequence ID" value="MEN2786754.1"/>
    <property type="molecule type" value="Genomic_DNA"/>
</dbReference>
<organism evidence="1 2">
    <name type="scientific">Sphingomonas qilianensis</name>
    <dbReference type="NCBI Taxonomy" id="1736690"/>
    <lineage>
        <taxon>Bacteria</taxon>
        <taxon>Pseudomonadati</taxon>
        <taxon>Pseudomonadota</taxon>
        <taxon>Alphaproteobacteria</taxon>
        <taxon>Sphingomonadales</taxon>
        <taxon>Sphingomonadaceae</taxon>
        <taxon>Sphingomonas</taxon>
    </lineage>
</organism>
<comment type="caution">
    <text evidence="1">The sequence shown here is derived from an EMBL/GenBank/DDBJ whole genome shotgun (WGS) entry which is preliminary data.</text>
</comment>
<evidence type="ECO:0000313" key="2">
    <source>
        <dbReference type="Proteomes" id="UP001404104"/>
    </source>
</evidence>
<protein>
    <submittedName>
        <fullName evidence="1">Uncharacterized protein</fullName>
    </submittedName>
</protein>
<sequence length="213" mass="23265">MAKKIVSPQGVIINADREPDARNPHSWLVLVGDSPDREGTRILYGVLRPTFRGWGNTAAAFAKAKVQPVPDKGGDPWAMTATRCEVLLPGDSDDRLLSPQALMETHDQEQPPGKPVILTYVTITFPTARLHQQYELVRAFAMSALVRAYGVGVLMVQHAPHRAASSNLPHVHLLIGRVVGSLGLKEYVPILCGDKGRDVIVAAFREFEASWTG</sequence>
<gene>
    <name evidence="1" type="ORF">ABC969_10020</name>
</gene>